<evidence type="ECO:0000256" key="1">
    <source>
        <dbReference type="SAM" id="MobiDB-lite"/>
    </source>
</evidence>
<dbReference type="STRING" id="546871.SAMN04488543_2817"/>
<gene>
    <name evidence="2" type="ORF">SAMN04488543_2817</name>
</gene>
<name>A0A1H1WT09_9ACTN</name>
<evidence type="ECO:0000313" key="2">
    <source>
        <dbReference type="EMBL" id="SDT00195.1"/>
    </source>
</evidence>
<keyword evidence="3" id="KW-1185">Reference proteome</keyword>
<accession>A0A1H1WT09</accession>
<evidence type="ECO:0000313" key="3">
    <source>
        <dbReference type="Proteomes" id="UP000199092"/>
    </source>
</evidence>
<feature type="region of interest" description="Disordered" evidence="1">
    <location>
        <begin position="20"/>
        <end position="40"/>
    </location>
</feature>
<organism evidence="2 3">
    <name type="scientific">Friedmanniella luteola</name>
    <dbReference type="NCBI Taxonomy" id="546871"/>
    <lineage>
        <taxon>Bacteria</taxon>
        <taxon>Bacillati</taxon>
        <taxon>Actinomycetota</taxon>
        <taxon>Actinomycetes</taxon>
        <taxon>Propionibacteriales</taxon>
        <taxon>Nocardioidaceae</taxon>
        <taxon>Friedmanniella</taxon>
    </lineage>
</organism>
<dbReference type="EMBL" id="LT629749">
    <property type="protein sequence ID" value="SDT00195.1"/>
    <property type="molecule type" value="Genomic_DNA"/>
</dbReference>
<reference evidence="2 3" key="1">
    <citation type="submission" date="2016-10" db="EMBL/GenBank/DDBJ databases">
        <authorList>
            <person name="de Groot N.N."/>
        </authorList>
    </citation>
    <scope>NUCLEOTIDE SEQUENCE [LARGE SCALE GENOMIC DNA]</scope>
    <source>
        <strain evidence="2 3">DSM 21741</strain>
    </source>
</reference>
<protein>
    <submittedName>
        <fullName evidence="2">Uncharacterized protein</fullName>
    </submittedName>
</protein>
<dbReference type="Proteomes" id="UP000199092">
    <property type="component" value="Chromosome I"/>
</dbReference>
<sequence>MTGDHRAGVAPLRLVEVTPSVTDEKSTERPMVGSGTTVTEDVGRSTAEIARLFEVASREDEAIYRLDGCMTELREVQAARRALTAFTPAELQAALAYRRRALDGRAS</sequence>
<proteinExistence type="predicted"/>
<dbReference type="AlphaFoldDB" id="A0A1H1WT09"/>